<dbReference type="InterPro" id="IPR003347">
    <property type="entry name" value="JmjC_dom"/>
</dbReference>
<accession>A0A3P1CD86</accession>
<keyword evidence="3" id="KW-1185">Reference proteome</keyword>
<dbReference type="PANTHER" id="PTHR12480">
    <property type="entry name" value="ARGININE DEMETHYLASE AND LYSYL-HYDROXYLASE JMJD"/>
    <property type="match status" value="1"/>
</dbReference>
<dbReference type="AlphaFoldDB" id="A0A3P1CD86"/>
<dbReference type="OrthoDB" id="2942327at2"/>
<organism evidence="2 3">
    <name type="scientific">Larkinella knui</name>
    <dbReference type="NCBI Taxonomy" id="2025310"/>
    <lineage>
        <taxon>Bacteria</taxon>
        <taxon>Pseudomonadati</taxon>
        <taxon>Bacteroidota</taxon>
        <taxon>Cytophagia</taxon>
        <taxon>Cytophagales</taxon>
        <taxon>Spirosomataceae</taxon>
        <taxon>Larkinella</taxon>
    </lineage>
</organism>
<sequence>MDRRMHWYAGAFRTLAFLIQNTITGNPNAFAIMQQVEKEELLEIKKIDSISYEDFINQYVKPGIPVVFKNASASWKSKHTFDPDFFRNHFGHYTTTHKDKVYTMSEVLEITEKSTPEKPAPYPMAFELRSQLPEFLAMLNPLHMNYAFPNWFNSRLIPKSRFGNDRQLYIGGVGNQYVLHKDLFHTDAWVTQLYGEKQFIAYPRDQEELLYPENKGTRSPINFLKPDYEKYPKYRDATPLSVVLQPGETIYIPNGIWHTTVAYCHNISIVVEQLSGNNFNAWKNDIFEYGKKRGLLKSILQYGYAEAIGLLFKLRELTGYKFK</sequence>
<dbReference type="InterPro" id="IPR041667">
    <property type="entry name" value="Cupin_8"/>
</dbReference>
<dbReference type="PROSITE" id="PS51184">
    <property type="entry name" value="JMJC"/>
    <property type="match status" value="1"/>
</dbReference>
<dbReference type="EMBL" id="RQJP01000005">
    <property type="protein sequence ID" value="RRB11265.1"/>
    <property type="molecule type" value="Genomic_DNA"/>
</dbReference>
<dbReference type="Gene3D" id="2.60.120.650">
    <property type="entry name" value="Cupin"/>
    <property type="match status" value="1"/>
</dbReference>
<evidence type="ECO:0000259" key="1">
    <source>
        <dbReference type="PROSITE" id="PS51184"/>
    </source>
</evidence>
<protein>
    <recommendedName>
        <fullName evidence="1">JmjC domain-containing protein</fullName>
    </recommendedName>
</protein>
<dbReference type="InterPro" id="IPR050910">
    <property type="entry name" value="JMJD6_ArgDemeth/LysHydrox"/>
</dbReference>
<dbReference type="GO" id="GO:0016706">
    <property type="term" value="F:2-oxoglutarate-dependent dioxygenase activity"/>
    <property type="evidence" value="ECO:0007669"/>
    <property type="project" value="TreeGrafter"/>
</dbReference>
<proteinExistence type="predicted"/>
<dbReference type="Proteomes" id="UP000274271">
    <property type="component" value="Unassembled WGS sequence"/>
</dbReference>
<evidence type="ECO:0000313" key="2">
    <source>
        <dbReference type="EMBL" id="RRB11265.1"/>
    </source>
</evidence>
<reference evidence="2 3" key="1">
    <citation type="submission" date="2018-11" db="EMBL/GenBank/DDBJ databases">
        <authorList>
            <person name="Zhou Z."/>
            <person name="Wang G."/>
        </authorList>
    </citation>
    <scope>NUCLEOTIDE SEQUENCE [LARGE SCALE GENOMIC DNA]</scope>
    <source>
        <strain evidence="2 3">KCTC42998</strain>
    </source>
</reference>
<dbReference type="SMART" id="SM00558">
    <property type="entry name" value="JmjC"/>
    <property type="match status" value="1"/>
</dbReference>
<name>A0A3P1CD86_9BACT</name>
<feature type="domain" description="JmjC" evidence="1">
    <location>
        <begin position="121"/>
        <end position="290"/>
    </location>
</feature>
<gene>
    <name evidence="2" type="ORF">EHT87_22510</name>
</gene>
<dbReference type="Pfam" id="PF13621">
    <property type="entry name" value="Cupin_8"/>
    <property type="match status" value="1"/>
</dbReference>
<comment type="caution">
    <text evidence="2">The sequence shown here is derived from an EMBL/GenBank/DDBJ whole genome shotgun (WGS) entry which is preliminary data.</text>
</comment>
<dbReference type="PANTHER" id="PTHR12480:SF19">
    <property type="entry name" value="CUPIN-LIKE DOMAIN-CONTAINING PROTEIN"/>
    <property type="match status" value="1"/>
</dbReference>
<evidence type="ECO:0000313" key="3">
    <source>
        <dbReference type="Proteomes" id="UP000274271"/>
    </source>
</evidence>
<dbReference type="SUPFAM" id="SSF51197">
    <property type="entry name" value="Clavaminate synthase-like"/>
    <property type="match status" value="1"/>
</dbReference>